<dbReference type="Pfam" id="PF00528">
    <property type="entry name" value="BPD_transp_1"/>
    <property type="match status" value="1"/>
</dbReference>
<keyword evidence="4 7" id="KW-0812">Transmembrane</keyword>
<sequence>MLTLFQNFSDQFLAGFGHTLLASAIALIASFVIGISMAVGQTSHNKLLSTITTIYIEVFRNIPLLVIVMFFYVVVPLYGIKVTGYQAGIIGLSLYTSSFVADVVKSGITSIPKGQKEAGFASGLSQSQVTFHIVLPQAINLVLPTLGNQIINLVKNSSILAMVAGLDIMYQGDLIASQSFNVFSTYIIVGLFYLLITIPLSLMVKHWENQQAKMAR</sequence>
<feature type="transmembrane region" description="Helical" evidence="7">
    <location>
        <begin position="183"/>
        <end position="204"/>
    </location>
</feature>
<dbReference type="InterPro" id="IPR000515">
    <property type="entry name" value="MetI-like"/>
</dbReference>
<dbReference type="Proteomes" id="UP000005990">
    <property type="component" value="Unassembled WGS sequence"/>
</dbReference>
<evidence type="ECO:0000313" key="9">
    <source>
        <dbReference type="EMBL" id="EFR30525.1"/>
    </source>
</evidence>
<evidence type="ECO:0000256" key="4">
    <source>
        <dbReference type="ARBA" id="ARBA00022692"/>
    </source>
</evidence>
<keyword evidence="6 7" id="KW-0472">Membrane</keyword>
<dbReference type="STRING" id="908337.HMPREF9257_0433"/>
<evidence type="ECO:0000256" key="3">
    <source>
        <dbReference type="ARBA" id="ARBA00022475"/>
    </source>
</evidence>
<reference evidence="9 10" key="1">
    <citation type="submission" date="2010-10" db="EMBL/GenBank/DDBJ databases">
        <authorList>
            <person name="Durkin A.S."/>
            <person name="Madupu R."/>
            <person name="Torralba M."/>
            <person name="Gillis M."/>
            <person name="Methe B."/>
            <person name="Sutton G."/>
            <person name="Nelson K.E."/>
        </authorList>
    </citation>
    <scope>NUCLEOTIDE SEQUENCE [LARGE SCALE GENOMIC DNA]</scope>
    <source>
        <strain evidence="9 10">ACS-139-V-Col8</strain>
    </source>
</reference>
<organism evidence="9 10">
    <name type="scientific">Eremococcus coleocola ACS-139-V-Col8</name>
    <dbReference type="NCBI Taxonomy" id="908337"/>
    <lineage>
        <taxon>Bacteria</taxon>
        <taxon>Bacillati</taxon>
        <taxon>Bacillota</taxon>
        <taxon>Bacilli</taxon>
        <taxon>Lactobacillales</taxon>
        <taxon>Aerococcaceae</taxon>
        <taxon>Eremococcus</taxon>
    </lineage>
</organism>
<accession>E4KRD3</accession>
<protein>
    <submittedName>
        <fullName evidence="9">ABC transporter, permease protein</fullName>
    </submittedName>
</protein>
<dbReference type="InterPro" id="IPR010065">
    <property type="entry name" value="AA_ABC_transptr_permease_3TM"/>
</dbReference>
<comment type="subcellular location">
    <subcellularLocation>
        <location evidence="1 7">Cell membrane</location>
        <topology evidence="1 7">Multi-pass membrane protein</topology>
    </subcellularLocation>
</comment>
<dbReference type="PANTHER" id="PTHR30614">
    <property type="entry name" value="MEMBRANE COMPONENT OF AMINO ACID ABC TRANSPORTER"/>
    <property type="match status" value="1"/>
</dbReference>
<evidence type="ECO:0000256" key="7">
    <source>
        <dbReference type="RuleBase" id="RU363032"/>
    </source>
</evidence>
<evidence type="ECO:0000313" key="10">
    <source>
        <dbReference type="Proteomes" id="UP000005990"/>
    </source>
</evidence>
<comment type="similarity">
    <text evidence="7">Belongs to the binding-protein-dependent transport system permease family.</text>
</comment>
<gene>
    <name evidence="9" type="ORF">HMPREF9257_0433</name>
</gene>
<dbReference type="OrthoDB" id="9787841at2"/>
<evidence type="ECO:0000259" key="8">
    <source>
        <dbReference type="PROSITE" id="PS50928"/>
    </source>
</evidence>
<feature type="transmembrane region" description="Helical" evidence="7">
    <location>
        <begin position="61"/>
        <end position="79"/>
    </location>
</feature>
<feature type="domain" description="ABC transmembrane type-1" evidence="8">
    <location>
        <begin position="16"/>
        <end position="204"/>
    </location>
</feature>
<dbReference type="GO" id="GO:0006865">
    <property type="term" value="P:amino acid transport"/>
    <property type="evidence" value="ECO:0007669"/>
    <property type="project" value="TreeGrafter"/>
</dbReference>
<dbReference type="GO" id="GO:0043190">
    <property type="term" value="C:ATP-binding cassette (ABC) transporter complex"/>
    <property type="evidence" value="ECO:0007669"/>
    <property type="project" value="InterPro"/>
</dbReference>
<evidence type="ECO:0000256" key="6">
    <source>
        <dbReference type="ARBA" id="ARBA00023136"/>
    </source>
</evidence>
<feature type="transmembrane region" description="Helical" evidence="7">
    <location>
        <begin position="20"/>
        <end position="40"/>
    </location>
</feature>
<dbReference type="EMBL" id="AENN01000018">
    <property type="protein sequence ID" value="EFR30525.1"/>
    <property type="molecule type" value="Genomic_DNA"/>
</dbReference>
<keyword evidence="2 7" id="KW-0813">Transport</keyword>
<dbReference type="NCBIfam" id="TIGR01726">
    <property type="entry name" value="HEQRo_perm_3TM"/>
    <property type="match status" value="1"/>
</dbReference>
<dbReference type="RefSeq" id="WP_006419048.1">
    <property type="nucleotide sequence ID" value="NZ_AENN01000018.1"/>
</dbReference>
<keyword evidence="10" id="KW-1185">Reference proteome</keyword>
<evidence type="ECO:0000256" key="2">
    <source>
        <dbReference type="ARBA" id="ARBA00022448"/>
    </source>
</evidence>
<evidence type="ECO:0000256" key="1">
    <source>
        <dbReference type="ARBA" id="ARBA00004651"/>
    </source>
</evidence>
<comment type="caution">
    <text evidence="9">The sequence shown here is derived from an EMBL/GenBank/DDBJ whole genome shotgun (WGS) entry which is preliminary data.</text>
</comment>
<name>E4KRD3_9LACT</name>
<evidence type="ECO:0000256" key="5">
    <source>
        <dbReference type="ARBA" id="ARBA00022989"/>
    </source>
</evidence>
<dbReference type="PROSITE" id="PS50928">
    <property type="entry name" value="ABC_TM1"/>
    <property type="match status" value="1"/>
</dbReference>
<dbReference type="eggNOG" id="COG0765">
    <property type="taxonomic scope" value="Bacteria"/>
</dbReference>
<dbReference type="InterPro" id="IPR043429">
    <property type="entry name" value="ArtM/GltK/GlnP/TcyL/YhdX-like"/>
</dbReference>
<keyword evidence="3" id="KW-1003">Cell membrane</keyword>
<keyword evidence="5 7" id="KW-1133">Transmembrane helix</keyword>
<dbReference type="SUPFAM" id="SSF161098">
    <property type="entry name" value="MetI-like"/>
    <property type="match status" value="1"/>
</dbReference>
<dbReference type="AlphaFoldDB" id="E4KRD3"/>
<proteinExistence type="inferred from homology"/>
<dbReference type="InterPro" id="IPR035906">
    <property type="entry name" value="MetI-like_sf"/>
</dbReference>
<dbReference type="GO" id="GO:0022857">
    <property type="term" value="F:transmembrane transporter activity"/>
    <property type="evidence" value="ECO:0007669"/>
    <property type="project" value="InterPro"/>
</dbReference>
<dbReference type="CDD" id="cd06261">
    <property type="entry name" value="TM_PBP2"/>
    <property type="match status" value="1"/>
</dbReference>
<dbReference type="Gene3D" id="1.10.3720.10">
    <property type="entry name" value="MetI-like"/>
    <property type="match status" value="1"/>
</dbReference>
<dbReference type="PANTHER" id="PTHR30614:SF7">
    <property type="entry name" value="GLUTAMINE ABC TRANSPORTER PERMEASE PROTEIN GLNM-RELATED"/>
    <property type="match status" value="1"/>
</dbReference>